<sequence length="336" mass="36750">MSTLKEIAKDLNLSPGTVSRILNGKAKQYRISDKAVATVMAHVKKVGYAPNLLAQSLQASKTFTLGLMLPDIDNPFFSALAKHIQLCAAESNYSILFVGSQENAEREKEQVMKMIGRKVDGIIAVPVSQDTSHFDQVLAKNIPLVFVDRYSSKDAIPFVSSDNRLGCRIAVEEFITNGHTHIALVSGDSTSELVQERIAGYKEAHIQSRIDIVESLIVGQEFSIEAGRKALRTLMAFKKPPTALLAMNNLIGLGVLLEARELGVDIPTNLSLIVFDDLPYFSLLDPPVSAVFQNAEAIGKQAVQNLLESIAGDTPKVKTLIPTRLIRRKSVKTLIK</sequence>
<dbReference type="GO" id="GO:0000976">
    <property type="term" value="F:transcription cis-regulatory region binding"/>
    <property type="evidence" value="ECO:0007669"/>
    <property type="project" value="TreeGrafter"/>
</dbReference>
<dbReference type="AlphaFoldDB" id="A0A2A4G3V1"/>
<dbReference type="SUPFAM" id="SSF47413">
    <property type="entry name" value="lambda repressor-like DNA-binding domains"/>
    <property type="match status" value="1"/>
</dbReference>
<dbReference type="Gene3D" id="1.10.260.40">
    <property type="entry name" value="lambda repressor-like DNA-binding domains"/>
    <property type="match status" value="1"/>
</dbReference>
<dbReference type="RefSeq" id="WP_097443727.1">
    <property type="nucleotide sequence ID" value="NZ_NBWU01000008.1"/>
</dbReference>
<dbReference type="Pfam" id="PF13377">
    <property type="entry name" value="Peripla_BP_3"/>
    <property type="match status" value="1"/>
</dbReference>
<evidence type="ECO:0000259" key="4">
    <source>
        <dbReference type="PROSITE" id="PS50932"/>
    </source>
</evidence>
<protein>
    <recommendedName>
        <fullName evidence="4">HTH lacI-type domain-containing protein</fullName>
    </recommendedName>
</protein>
<dbReference type="PANTHER" id="PTHR30146">
    <property type="entry name" value="LACI-RELATED TRANSCRIPTIONAL REPRESSOR"/>
    <property type="match status" value="1"/>
</dbReference>
<dbReference type="PANTHER" id="PTHR30146:SF109">
    <property type="entry name" value="HTH-TYPE TRANSCRIPTIONAL REGULATOR GALS"/>
    <property type="match status" value="1"/>
</dbReference>
<comment type="caution">
    <text evidence="5">The sequence shown here is derived from an EMBL/GenBank/DDBJ whole genome shotgun (WGS) entry which is preliminary data.</text>
</comment>
<name>A0A2A4G3V1_9FLAO</name>
<dbReference type="InterPro" id="IPR010982">
    <property type="entry name" value="Lambda_DNA-bd_dom_sf"/>
</dbReference>
<accession>A0A2A4G3V1</accession>
<dbReference type="Gene3D" id="3.40.50.2300">
    <property type="match status" value="2"/>
</dbReference>
<dbReference type="InterPro" id="IPR000843">
    <property type="entry name" value="HTH_LacI"/>
</dbReference>
<dbReference type="Proteomes" id="UP000219559">
    <property type="component" value="Unassembled WGS sequence"/>
</dbReference>
<evidence type="ECO:0000256" key="1">
    <source>
        <dbReference type="ARBA" id="ARBA00023015"/>
    </source>
</evidence>
<keyword evidence="2" id="KW-0238">DNA-binding</keyword>
<dbReference type="EMBL" id="NBWU01000008">
    <property type="protein sequence ID" value="PCE62640.1"/>
    <property type="molecule type" value="Genomic_DNA"/>
</dbReference>
<keyword evidence="3" id="KW-0804">Transcription</keyword>
<feature type="domain" description="HTH lacI-type" evidence="4">
    <location>
        <begin position="2"/>
        <end position="59"/>
    </location>
</feature>
<evidence type="ECO:0000256" key="2">
    <source>
        <dbReference type="ARBA" id="ARBA00023125"/>
    </source>
</evidence>
<evidence type="ECO:0000256" key="3">
    <source>
        <dbReference type="ARBA" id="ARBA00023163"/>
    </source>
</evidence>
<dbReference type="InterPro" id="IPR046335">
    <property type="entry name" value="LacI/GalR-like_sensor"/>
</dbReference>
<keyword evidence="1" id="KW-0805">Transcription regulation</keyword>
<dbReference type="InterPro" id="IPR028082">
    <property type="entry name" value="Peripla_BP_I"/>
</dbReference>
<dbReference type="CDD" id="cd01392">
    <property type="entry name" value="HTH_LacI"/>
    <property type="match status" value="1"/>
</dbReference>
<reference evidence="5 6" key="1">
    <citation type="submission" date="2017-04" db="EMBL/GenBank/DDBJ databases">
        <title>A new member of the family Flavobacteriaceae isolated from ascidians.</title>
        <authorList>
            <person name="Chen L."/>
        </authorList>
    </citation>
    <scope>NUCLEOTIDE SEQUENCE [LARGE SCALE GENOMIC DNA]</scope>
    <source>
        <strain evidence="5 6">HQA918</strain>
    </source>
</reference>
<dbReference type="GO" id="GO:0003700">
    <property type="term" value="F:DNA-binding transcription factor activity"/>
    <property type="evidence" value="ECO:0007669"/>
    <property type="project" value="TreeGrafter"/>
</dbReference>
<dbReference type="PROSITE" id="PS50932">
    <property type="entry name" value="HTH_LACI_2"/>
    <property type="match status" value="1"/>
</dbReference>
<dbReference type="CDD" id="cd06267">
    <property type="entry name" value="PBP1_LacI_sugar_binding-like"/>
    <property type="match status" value="1"/>
</dbReference>
<evidence type="ECO:0000313" key="5">
    <source>
        <dbReference type="EMBL" id="PCE62640.1"/>
    </source>
</evidence>
<proteinExistence type="predicted"/>
<organism evidence="5 6">
    <name type="scientific">Sediminicola luteus</name>
    <dbReference type="NCBI Taxonomy" id="319238"/>
    <lineage>
        <taxon>Bacteria</taxon>
        <taxon>Pseudomonadati</taxon>
        <taxon>Bacteroidota</taxon>
        <taxon>Flavobacteriia</taxon>
        <taxon>Flavobacteriales</taxon>
        <taxon>Flavobacteriaceae</taxon>
        <taxon>Sediminicola</taxon>
    </lineage>
</organism>
<dbReference type="OrthoDB" id="9803256at2"/>
<gene>
    <name evidence="5" type="ORF">B7P33_18580</name>
</gene>
<keyword evidence="6" id="KW-1185">Reference proteome</keyword>
<dbReference type="SMART" id="SM00354">
    <property type="entry name" value="HTH_LACI"/>
    <property type="match status" value="1"/>
</dbReference>
<dbReference type="SUPFAM" id="SSF53822">
    <property type="entry name" value="Periplasmic binding protein-like I"/>
    <property type="match status" value="1"/>
</dbReference>
<evidence type="ECO:0000313" key="6">
    <source>
        <dbReference type="Proteomes" id="UP000219559"/>
    </source>
</evidence>
<dbReference type="Pfam" id="PF00356">
    <property type="entry name" value="LacI"/>
    <property type="match status" value="1"/>
</dbReference>